<dbReference type="EMBL" id="JAAZSR010000468">
    <property type="protein sequence ID" value="NKX52269.1"/>
    <property type="molecule type" value="Genomic_DNA"/>
</dbReference>
<gene>
    <name evidence="2" type="ORF">HER39_17175</name>
</gene>
<evidence type="ECO:0000256" key="1">
    <source>
        <dbReference type="SAM" id="Phobius"/>
    </source>
</evidence>
<keyword evidence="1" id="KW-0472">Membrane</keyword>
<dbReference type="Proteomes" id="UP000523795">
    <property type="component" value="Unassembled WGS sequence"/>
</dbReference>
<feature type="non-terminal residue" evidence="2">
    <location>
        <position position="1"/>
    </location>
</feature>
<feature type="transmembrane region" description="Helical" evidence="1">
    <location>
        <begin position="67"/>
        <end position="86"/>
    </location>
</feature>
<protein>
    <submittedName>
        <fullName evidence="2">Uncharacterized protein</fullName>
    </submittedName>
</protein>
<name>A0ABX1JSK6_9MICC</name>
<comment type="caution">
    <text evidence="2">The sequence shown here is derived from an EMBL/GenBank/DDBJ whole genome shotgun (WGS) entry which is preliminary data.</text>
</comment>
<evidence type="ECO:0000313" key="2">
    <source>
        <dbReference type="EMBL" id="NKX52269.1"/>
    </source>
</evidence>
<keyword evidence="1" id="KW-1133">Transmembrane helix</keyword>
<organism evidence="2 3">
    <name type="scientific">Arthrobacter deserti</name>
    <dbReference type="NCBI Taxonomy" id="1742687"/>
    <lineage>
        <taxon>Bacteria</taxon>
        <taxon>Bacillati</taxon>
        <taxon>Actinomycetota</taxon>
        <taxon>Actinomycetes</taxon>
        <taxon>Micrococcales</taxon>
        <taxon>Micrococcaceae</taxon>
        <taxon>Arthrobacter</taxon>
    </lineage>
</organism>
<accession>A0ABX1JSK6</accession>
<reference evidence="2 3" key="1">
    <citation type="submission" date="2020-04" db="EMBL/GenBank/DDBJ databases">
        <authorList>
            <person name="Liu S."/>
        </authorList>
    </citation>
    <scope>NUCLEOTIDE SEQUENCE [LARGE SCALE GENOMIC DNA]</scope>
    <source>
        <strain evidence="2 3">CGMCC 1.15091</strain>
    </source>
</reference>
<sequence length="96" mass="10293">CTCCRKSPKATRLSGEALSDVIGPTPLLDLDIFVVALAGFTAFYGIGRLARRSGPAVSGGRTSWAVYWLHLGSFMVYNGLITYTMALRLRTGAGFC</sequence>
<evidence type="ECO:0000313" key="3">
    <source>
        <dbReference type="Proteomes" id="UP000523795"/>
    </source>
</evidence>
<proteinExistence type="predicted"/>
<keyword evidence="3" id="KW-1185">Reference proteome</keyword>
<feature type="non-terminal residue" evidence="2">
    <location>
        <position position="96"/>
    </location>
</feature>
<feature type="transmembrane region" description="Helical" evidence="1">
    <location>
        <begin position="27"/>
        <end position="46"/>
    </location>
</feature>
<keyword evidence="1" id="KW-0812">Transmembrane</keyword>